<name>A0A2N9EGN4_FAGSY</name>
<reference evidence="1" key="1">
    <citation type="submission" date="2018-02" db="EMBL/GenBank/DDBJ databases">
        <authorList>
            <person name="Cohen D.B."/>
            <person name="Kent A.D."/>
        </authorList>
    </citation>
    <scope>NUCLEOTIDE SEQUENCE</scope>
</reference>
<gene>
    <name evidence="1" type="ORF">FSB_LOCUS1795</name>
</gene>
<protein>
    <submittedName>
        <fullName evidence="1">Uncharacterized protein</fullName>
    </submittedName>
</protein>
<dbReference type="AlphaFoldDB" id="A0A2N9EGN4"/>
<evidence type="ECO:0000313" key="1">
    <source>
        <dbReference type="EMBL" id="SPC73913.1"/>
    </source>
</evidence>
<organism evidence="1">
    <name type="scientific">Fagus sylvatica</name>
    <name type="common">Beechnut</name>
    <dbReference type="NCBI Taxonomy" id="28930"/>
    <lineage>
        <taxon>Eukaryota</taxon>
        <taxon>Viridiplantae</taxon>
        <taxon>Streptophyta</taxon>
        <taxon>Embryophyta</taxon>
        <taxon>Tracheophyta</taxon>
        <taxon>Spermatophyta</taxon>
        <taxon>Magnoliopsida</taxon>
        <taxon>eudicotyledons</taxon>
        <taxon>Gunneridae</taxon>
        <taxon>Pentapetalae</taxon>
        <taxon>rosids</taxon>
        <taxon>fabids</taxon>
        <taxon>Fagales</taxon>
        <taxon>Fagaceae</taxon>
        <taxon>Fagus</taxon>
    </lineage>
</organism>
<proteinExistence type="predicted"/>
<accession>A0A2N9EGN4</accession>
<sequence length="107" mass="12519">MEYASKKKGLRQHQWKQEMMKKVVGPHHCPMVTVDPVTKAIYSNNQLKQELIERMRQELKRPRGLPWSPKPTSLKGNDHRSLALRWSLLVLIMEVRNNGLEVGESIY</sequence>
<dbReference type="EMBL" id="OIVN01000081">
    <property type="protein sequence ID" value="SPC73913.1"/>
    <property type="molecule type" value="Genomic_DNA"/>
</dbReference>